<organism evidence="6 7">
    <name type="scientific">Candidatus Gottesmanbacteria bacterium GW2011_GWC2_39_8</name>
    <dbReference type="NCBI Taxonomy" id="1618450"/>
    <lineage>
        <taxon>Bacteria</taxon>
        <taxon>Candidatus Gottesmaniibacteriota</taxon>
    </lineage>
</organism>
<keyword evidence="3" id="KW-0408">Iron</keyword>
<dbReference type="GO" id="GO:0046872">
    <property type="term" value="F:metal ion binding"/>
    <property type="evidence" value="ECO:0007669"/>
    <property type="project" value="UniProtKB-KW"/>
</dbReference>
<evidence type="ECO:0000256" key="3">
    <source>
        <dbReference type="ARBA" id="ARBA00023004"/>
    </source>
</evidence>
<evidence type="ECO:0000313" key="7">
    <source>
        <dbReference type="Proteomes" id="UP000034539"/>
    </source>
</evidence>
<dbReference type="PANTHER" id="PTHR43687">
    <property type="entry name" value="ADENYLYLSULFATE REDUCTASE, BETA SUBUNIT"/>
    <property type="match status" value="1"/>
</dbReference>
<feature type="domain" description="4Fe-4S ferredoxin-type" evidence="5">
    <location>
        <begin position="30"/>
        <end position="59"/>
    </location>
</feature>
<dbReference type="InterPro" id="IPR017896">
    <property type="entry name" value="4Fe4S_Fe-S-bd"/>
</dbReference>
<gene>
    <name evidence="6" type="ORF">UT63_C0059G0006</name>
</gene>
<sequence>MVFTINEKCIGCTACKKRCPVDAISGEKKKLHKIDKRLCIECGACGMVCPSEAISNGNGRPLKRLKPNEIPAAVVDINLCSGCGFCSDMCPFGCIEIARQEGQSETIGVAVVNVKKCVACRLCESICIKEAIKMDKRI</sequence>
<evidence type="ECO:0000256" key="1">
    <source>
        <dbReference type="ARBA" id="ARBA00022485"/>
    </source>
</evidence>
<reference evidence="6 7" key="1">
    <citation type="journal article" date="2015" name="Nature">
        <title>rRNA introns, odd ribosomes, and small enigmatic genomes across a large radiation of phyla.</title>
        <authorList>
            <person name="Brown C.T."/>
            <person name="Hug L.A."/>
            <person name="Thomas B.C."/>
            <person name="Sharon I."/>
            <person name="Castelle C.J."/>
            <person name="Singh A."/>
            <person name="Wilkins M.J."/>
            <person name="Williams K.H."/>
            <person name="Banfield J.F."/>
        </authorList>
    </citation>
    <scope>NUCLEOTIDE SEQUENCE [LARGE SCALE GENOMIC DNA]</scope>
</reference>
<evidence type="ECO:0000256" key="2">
    <source>
        <dbReference type="ARBA" id="ARBA00022723"/>
    </source>
</evidence>
<dbReference type="Pfam" id="PF12838">
    <property type="entry name" value="Fer4_7"/>
    <property type="match status" value="1"/>
</dbReference>
<name>A0A0G0PV84_9BACT</name>
<proteinExistence type="predicted"/>
<comment type="caution">
    <text evidence="6">The sequence shown here is derived from an EMBL/GenBank/DDBJ whole genome shotgun (WGS) entry which is preliminary data.</text>
</comment>
<dbReference type="GO" id="GO:0051539">
    <property type="term" value="F:4 iron, 4 sulfur cluster binding"/>
    <property type="evidence" value="ECO:0007669"/>
    <property type="project" value="UniProtKB-KW"/>
</dbReference>
<dbReference type="PROSITE" id="PS51379">
    <property type="entry name" value="4FE4S_FER_2"/>
    <property type="match status" value="4"/>
</dbReference>
<accession>A0A0G0PV84</accession>
<evidence type="ECO:0000259" key="5">
    <source>
        <dbReference type="PROSITE" id="PS51379"/>
    </source>
</evidence>
<dbReference type="SUPFAM" id="SSF54862">
    <property type="entry name" value="4Fe-4S ferredoxins"/>
    <property type="match status" value="1"/>
</dbReference>
<evidence type="ECO:0000256" key="4">
    <source>
        <dbReference type="ARBA" id="ARBA00023014"/>
    </source>
</evidence>
<evidence type="ECO:0000313" key="6">
    <source>
        <dbReference type="EMBL" id="KKR31823.1"/>
    </source>
</evidence>
<dbReference type="AlphaFoldDB" id="A0A0G0PV84"/>
<dbReference type="PANTHER" id="PTHR43687:SF1">
    <property type="entry name" value="FERREDOXIN III"/>
    <property type="match status" value="1"/>
</dbReference>
<dbReference type="InterPro" id="IPR050572">
    <property type="entry name" value="Fe-S_Ferredoxin"/>
</dbReference>
<keyword evidence="1" id="KW-0004">4Fe-4S</keyword>
<dbReference type="Gene3D" id="3.30.70.20">
    <property type="match status" value="2"/>
</dbReference>
<feature type="domain" description="4Fe-4S ferredoxin-type" evidence="5">
    <location>
        <begin position="1"/>
        <end position="29"/>
    </location>
</feature>
<dbReference type="PROSITE" id="PS00198">
    <property type="entry name" value="4FE4S_FER_1"/>
    <property type="match status" value="3"/>
</dbReference>
<feature type="domain" description="4Fe-4S ferredoxin-type" evidence="5">
    <location>
        <begin position="71"/>
        <end position="100"/>
    </location>
</feature>
<protein>
    <submittedName>
        <fullName evidence="6">Ferredoxin</fullName>
    </submittedName>
</protein>
<dbReference type="Pfam" id="PF14697">
    <property type="entry name" value="Fer4_21"/>
    <property type="match status" value="1"/>
</dbReference>
<dbReference type="InterPro" id="IPR017900">
    <property type="entry name" value="4Fe4S_Fe_S_CS"/>
</dbReference>
<feature type="domain" description="4Fe-4S ferredoxin-type" evidence="5">
    <location>
        <begin position="108"/>
        <end position="137"/>
    </location>
</feature>
<keyword evidence="4" id="KW-0411">Iron-sulfur</keyword>
<keyword evidence="2" id="KW-0479">Metal-binding</keyword>
<dbReference type="EMBL" id="LBXN01000059">
    <property type="protein sequence ID" value="KKR31823.1"/>
    <property type="molecule type" value="Genomic_DNA"/>
</dbReference>
<dbReference type="Proteomes" id="UP000034539">
    <property type="component" value="Unassembled WGS sequence"/>
</dbReference>